<evidence type="ECO:0000256" key="5">
    <source>
        <dbReference type="ARBA" id="ARBA00023167"/>
    </source>
</evidence>
<comment type="caution">
    <text evidence="7">The sequence shown here is derived from an EMBL/GenBank/DDBJ whole genome shotgun (WGS) entry which is preliminary data.</text>
</comment>
<dbReference type="GO" id="GO:0019509">
    <property type="term" value="P:L-methionine salvage from methylthioadenosine"/>
    <property type="evidence" value="ECO:0007669"/>
    <property type="project" value="UniProtKB-UniPathway"/>
</dbReference>
<dbReference type="EC" id="3.2.2.9" evidence="2"/>
<dbReference type="CDD" id="cd09008">
    <property type="entry name" value="MTAN"/>
    <property type="match status" value="1"/>
</dbReference>
<dbReference type="Pfam" id="PF01048">
    <property type="entry name" value="PNP_UDP_1"/>
    <property type="match status" value="1"/>
</dbReference>
<dbReference type="AlphaFoldDB" id="A0A5S5AT93"/>
<keyword evidence="4" id="KW-0378">Hydrolase</keyword>
<evidence type="ECO:0000256" key="2">
    <source>
        <dbReference type="ARBA" id="ARBA00011974"/>
    </source>
</evidence>
<feature type="domain" description="Nucleoside phosphorylase" evidence="6">
    <location>
        <begin position="5"/>
        <end position="230"/>
    </location>
</feature>
<dbReference type="NCBIfam" id="TIGR01704">
    <property type="entry name" value="MTA_SAH-Nsdase"/>
    <property type="match status" value="1"/>
</dbReference>
<keyword evidence="8" id="KW-1185">Reference proteome</keyword>
<keyword evidence="5" id="KW-0486">Methionine biosynthesis</keyword>
<evidence type="ECO:0000259" key="6">
    <source>
        <dbReference type="Pfam" id="PF01048"/>
    </source>
</evidence>
<organism evidence="7 8">
    <name type="scientific">Thermosediminibacter litoriperuensis</name>
    <dbReference type="NCBI Taxonomy" id="291989"/>
    <lineage>
        <taxon>Bacteria</taxon>
        <taxon>Bacillati</taxon>
        <taxon>Bacillota</taxon>
        <taxon>Clostridia</taxon>
        <taxon>Thermosediminibacterales</taxon>
        <taxon>Thermosediminibacteraceae</taxon>
        <taxon>Thermosediminibacter</taxon>
    </lineage>
</organism>
<dbReference type="InterPro" id="IPR000845">
    <property type="entry name" value="Nucleoside_phosphorylase_d"/>
</dbReference>
<dbReference type="Gene3D" id="3.40.50.1580">
    <property type="entry name" value="Nucleoside phosphorylase domain"/>
    <property type="match status" value="1"/>
</dbReference>
<comment type="pathway">
    <text evidence="1">Amino-acid biosynthesis; L-methionine biosynthesis via salvage pathway; S-methyl-5-thio-alpha-D-ribose 1-phosphate from S-methyl-5'-thioadenosine (hydrolase route): step 1/2.</text>
</comment>
<evidence type="ECO:0000313" key="8">
    <source>
        <dbReference type="Proteomes" id="UP000322294"/>
    </source>
</evidence>
<evidence type="ECO:0000256" key="4">
    <source>
        <dbReference type="ARBA" id="ARBA00022801"/>
    </source>
</evidence>
<dbReference type="NCBIfam" id="NF004079">
    <property type="entry name" value="PRK05584.1"/>
    <property type="match status" value="1"/>
</dbReference>
<dbReference type="GO" id="GO:0005829">
    <property type="term" value="C:cytosol"/>
    <property type="evidence" value="ECO:0007669"/>
    <property type="project" value="TreeGrafter"/>
</dbReference>
<dbReference type="UniPathway" id="UPA00904">
    <property type="reaction ID" value="UER00871"/>
</dbReference>
<dbReference type="SUPFAM" id="SSF53167">
    <property type="entry name" value="Purine and uridine phosphorylases"/>
    <property type="match status" value="1"/>
</dbReference>
<proteinExistence type="predicted"/>
<dbReference type="GO" id="GO:0008930">
    <property type="term" value="F:methylthioadenosine nucleosidase activity"/>
    <property type="evidence" value="ECO:0007669"/>
    <property type="project" value="InterPro"/>
</dbReference>
<dbReference type="InterPro" id="IPR035994">
    <property type="entry name" value="Nucleoside_phosphorylase_sf"/>
</dbReference>
<dbReference type="EMBL" id="VNHO01000011">
    <property type="protein sequence ID" value="TYP54902.1"/>
    <property type="molecule type" value="Genomic_DNA"/>
</dbReference>
<dbReference type="InterPro" id="IPR010049">
    <property type="entry name" value="MTA_SAH_Nsdase"/>
</dbReference>
<gene>
    <name evidence="7" type="ORF">LZ11_01224</name>
</gene>
<sequence length="242" mass="25880">MMVIIGIIGALDREIALFCEKLQDKKTMTKASITFFSGTLKGKDTVVVKSGVGKVNAAVCTQVMIDYFAPSAIICTGVAGALREDLDIGDIVISSDVVQHDVDGTAFGHELGEIPNLGVKVFSADATLAGIAREVARKLVKGRRVLTGRILTGDQFITSEEKVKFLRSFFDGACVEMEGGAIGQVCYLNKVPFLIIRSISDRADGKAVSVYETFADEAARNSSGIVLGIINYIKEYKTVADG</sequence>
<dbReference type="GO" id="GO:0019284">
    <property type="term" value="P:L-methionine salvage from S-adenosylmethionine"/>
    <property type="evidence" value="ECO:0007669"/>
    <property type="project" value="TreeGrafter"/>
</dbReference>
<accession>A0A5S5AT93</accession>
<dbReference type="GO" id="GO:0009164">
    <property type="term" value="P:nucleoside catabolic process"/>
    <property type="evidence" value="ECO:0007669"/>
    <property type="project" value="InterPro"/>
</dbReference>
<evidence type="ECO:0000313" key="7">
    <source>
        <dbReference type="EMBL" id="TYP54902.1"/>
    </source>
</evidence>
<name>A0A5S5AT93_9FIRM</name>
<keyword evidence="3" id="KW-0028">Amino-acid biosynthesis</keyword>
<evidence type="ECO:0000256" key="1">
    <source>
        <dbReference type="ARBA" id="ARBA00004945"/>
    </source>
</evidence>
<evidence type="ECO:0000256" key="3">
    <source>
        <dbReference type="ARBA" id="ARBA00022605"/>
    </source>
</evidence>
<dbReference type="GO" id="GO:0008782">
    <property type="term" value="F:adenosylhomocysteine nucleosidase activity"/>
    <property type="evidence" value="ECO:0007669"/>
    <property type="project" value="UniProtKB-EC"/>
</dbReference>
<protein>
    <recommendedName>
        <fullName evidence="2">adenosylhomocysteine nucleosidase</fullName>
        <ecNumber evidence="2">3.2.2.9</ecNumber>
    </recommendedName>
</protein>
<reference evidence="7 8" key="1">
    <citation type="submission" date="2019-07" db="EMBL/GenBank/DDBJ databases">
        <title>Genomic Encyclopedia of Type Strains, Phase I: the one thousand microbial genomes (KMG-I) project.</title>
        <authorList>
            <person name="Kyrpides N."/>
        </authorList>
    </citation>
    <scope>NUCLEOTIDE SEQUENCE [LARGE SCALE GENOMIC DNA]</scope>
    <source>
        <strain evidence="7 8">DSM 16647</strain>
    </source>
</reference>
<dbReference type="RefSeq" id="WP_342782597.1">
    <property type="nucleotide sequence ID" value="NZ_VNHO01000011.1"/>
</dbReference>
<dbReference type="Proteomes" id="UP000322294">
    <property type="component" value="Unassembled WGS sequence"/>
</dbReference>
<dbReference type="PANTHER" id="PTHR46832:SF1">
    <property type="entry name" value="5'-METHYLTHIOADENOSINE_S-ADENOSYLHOMOCYSTEINE NUCLEOSIDASE"/>
    <property type="match status" value="1"/>
</dbReference>
<dbReference type="PANTHER" id="PTHR46832">
    <property type="entry name" value="5'-METHYLTHIOADENOSINE/S-ADENOSYLHOMOCYSTEINE NUCLEOSIDASE"/>
    <property type="match status" value="1"/>
</dbReference>